<dbReference type="EMBL" id="JAYKLX010000003">
    <property type="protein sequence ID" value="MEB3345387.1"/>
    <property type="molecule type" value="Genomic_DNA"/>
</dbReference>
<accession>A0ABU5ZTK3</accession>
<gene>
    <name evidence="8" type="ORF">U6A24_07955</name>
</gene>
<dbReference type="CDD" id="cd00371">
    <property type="entry name" value="HMA"/>
    <property type="match status" value="1"/>
</dbReference>
<feature type="transmembrane region" description="Helical" evidence="6">
    <location>
        <begin position="97"/>
        <end position="114"/>
    </location>
</feature>
<dbReference type="Pfam" id="PF00403">
    <property type="entry name" value="HMA"/>
    <property type="match status" value="1"/>
</dbReference>
<keyword evidence="4 6" id="KW-1133">Transmembrane helix</keyword>
<protein>
    <submittedName>
        <fullName evidence="8">MauE/DoxX family redox-associated membrane protein</fullName>
    </submittedName>
</protein>
<evidence type="ECO:0000256" key="2">
    <source>
        <dbReference type="ARBA" id="ARBA00022692"/>
    </source>
</evidence>
<proteinExistence type="predicted"/>
<name>A0ABU5ZTK3_9FLAO</name>
<sequence length="246" mass="28140">MKRIYNIQGMTCDGCRKNVEERLGKYTRVTSVSVNLEKAEAMIAADSEISLDQLQKLLSPKYIISEKGKTVANLFDETISKDPDYNATNKMKQLRPLFIIFGFIIAVSVLLNYRDWNMQNMMLDFMGLFYVVFGFFKILDLNGFPESFRMYDPLAKAVPIYAWIYPFIELSLALLFLMRWYVPIALVLTLLILGITTYGVAKVLLDKKSIKCACLGTMIKLPMTEATLIENMIMIIMAILMLMQIA</sequence>
<dbReference type="InterPro" id="IPR017969">
    <property type="entry name" value="Heavy-metal-associated_CS"/>
</dbReference>
<evidence type="ECO:0000313" key="9">
    <source>
        <dbReference type="Proteomes" id="UP001327027"/>
    </source>
</evidence>
<evidence type="ECO:0000256" key="5">
    <source>
        <dbReference type="ARBA" id="ARBA00023136"/>
    </source>
</evidence>
<dbReference type="Pfam" id="PF07291">
    <property type="entry name" value="MauE"/>
    <property type="match status" value="1"/>
</dbReference>
<dbReference type="InterPro" id="IPR006121">
    <property type="entry name" value="HMA_dom"/>
</dbReference>
<dbReference type="PROSITE" id="PS01047">
    <property type="entry name" value="HMA_1"/>
    <property type="match status" value="1"/>
</dbReference>
<evidence type="ECO:0000256" key="1">
    <source>
        <dbReference type="ARBA" id="ARBA00004141"/>
    </source>
</evidence>
<dbReference type="SUPFAM" id="SSF55008">
    <property type="entry name" value="HMA, heavy metal-associated domain"/>
    <property type="match status" value="1"/>
</dbReference>
<evidence type="ECO:0000313" key="8">
    <source>
        <dbReference type="EMBL" id="MEB3345387.1"/>
    </source>
</evidence>
<feature type="transmembrane region" description="Helical" evidence="6">
    <location>
        <begin position="120"/>
        <end position="139"/>
    </location>
</feature>
<feature type="transmembrane region" description="Helical" evidence="6">
    <location>
        <begin position="226"/>
        <end position="245"/>
    </location>
</feature>
<evidence type="ECO:0000256" key="3">
    <source>
        <dbReference type="ARBA" id="ARBA00022723"/>
    </source>
</evidence>
<keyword evidence="2 6" id="KW-0812">Transmembrane</keyword>
<dbReference type="Proteomes" id="UP001327027">
    <property type="component" value="Unassembled WGS sequence"/>
</dbReference>
<feature type="transmembrane region" description="Helical" evidence="6">
    <location>
        <begin position="160"/>
        <end position="178"/>
    </location>
</feature>
<evidence type="ECO:0000256" key="4">
    <source>
        <dbReference type="ARBA" id="ARBA00022989"/>
    </source>
</evidence>
<organism evidence="8 9">
    <name type="scientific">Aquimarina gracilis</name>
    <dbReference type="NCBI Taxonomy" id="874422"/>
    <lineage>
        <taxon>Bacteria</taxon>
        <taxon>Pseudomonadati</taxon>
        <taxon>Bacteroidota</taxon>
        <taxon>Flavobacteriia</taxon>
        <taxon>Flavobacteriales</taxon>
        <taxon>Flavobacteriaceae</taxon>
        <taxon>Aquimarina</taxon>
    </lineage>
</organism>
<comment type="subcellular location">
    <subcellularLocation>
        <location evidence="1">Membrane</location>
        <topology evidence="1">Multi-pass membrane protein</topology>
    </subcellularLocation>
</comment>
<dbReference type="Gene3D" id="3.30.70.100">
    <property type="match status" value="1"/>
</dbReference>
<comment type="caution">
    <text evidence="8">The sequence shown here is derived from an EMBL/GenBank/DDBJ whole genome shotgun (WGS) entry which is preliminary data.</text>
</comment>
<feature type="transmembrane region" description="Helical" evidence="6">
    <location>
        <begin position="184"/>
        <end position="205"/>
    </location>
</feature>
<dbReference type="InterPro" id="IPR036163">
    <property type="entry name" value="HMA_dom_sf"/>
</dbReference>
<reference evidence="8 9" key="1">
    <citation type="journal article" date="2013" name="Int. J. Syst. Evol. Microbiol.">
        <title>Aquimarina gracilis sp. nov., isolated from the gut microflora of a mussel, Mytilus coruscus, and emended description of Aquimarina spongiae.</title>
        <authorList>
            <person name="Park S.C."/>
            <person name="Choe H.N."/>
            <person name="Baik K.S."/>
            <person name="Seong C.N."/>
        </authorList>
    </citation>
    <scope>NUCLEOTIDE SEQUENCE [LARGE SCALE GENOMIC DNA]</scope>
    <source>
        <strain evidence="8 9">PSC32</strain>
    </source>
</reference>
<keyword evidence="9" id="KW-1185">Reference proteome</keyword>
<evidence type="ECO:0000256" key="6">
    <source>
        <dbReference type="SAM" id="Phobius"/>
    </source>
</evidence>
<dbReference type="InterPro" id="IPR009908">
    <property type="entry name" value="Methylamine_util_MauE"/>
</dbReference>
<keyword evidence="3" id="KW-0479">Metal-binding</keyword>
<evidence type="ECO:0000259" key="7">
    <source>
        <dbReference type="PROSITE" id="PS50846"/>
    </source>
</evidence>
<dbReference type="RefSeq" id="WP_324179412.1">
    <property type="nucleotide sequence ID" value="NZ_BAABAW010000007.1"/>
</dbReference>
<feature type="domain" description="HMA" evidence="7">
    <location>
        <begin position="1"/>
        <end position="66"/>
    </location>
</feature>
<keyword evidence="5 6" id="KW-0472">Membrane</keyword>
<dbReference type="PROSITE" id="PS50846">
    <property type="entry name" value="HMA_2"/>
    <property type="match status" value="1"/>
</dbReference>